<keyword evidence="3" id="KW-1185">Reference proteome</keyword>
<dbReference type="AlphaFoldDB" id="A0A839ILB5"/>
<dbReference type="InterPro" id="IPR011990">
    <property type="entry name" value="TPR-like_helical_dom_sf"/>
</dbReference>
<evidence type="ECO:0000313" key="2">
    <source>
        <dbReference type="EMBL" id="MBB1486193.1"/>
    </source>
</evidence>
<dbReference type="EMBL" id="JACJFM010000005">
    <property type="protein sequence ID" value="MBB1486193.1"/>
    <property type="molecule type" value="Genomic_DNA"/>
</dbReference>
<reference evidence="2 3" key="1">
    <citation type="submission" date="2020-08" db="EMBL/GenBank/DDBJ databases">
        <title>Oceanospirillum sp. nov. isolated from marine sediment.</title>
        <authorList>
            <person name="Ji X."/>
        </authorList>
    </citation>
    <scope>NUCLEOTIDE SEQUENCE [LARGE SCALE GENOMIC DNA]</scope>
    <source>
        <strain evidence="2 3">D5</strain>
    </source>
</reference>
<name>A0A839ILB5_9GAMM</name>
<accession>A0A839ILB5</accession>
<dbReference type="Pfam" id="PF13281">
    <property type="entry name" value="MAP3K_TRAF_bd"/>
    <property type="match status" value="1"/>
</dbReference>
<evidence type="ECO:0000313" key="3">
    <source>
        <dbReference type="Proteomes" id="UP000565262"/>
    </source>
</evidence>
<dbReference type="RefSeq" id="WP_182807972.1">
    <property type="nucleotide sequence ID" value="NZ_JACJFM010000005.1"/>
</dbReference>
<protein>
    <submittedName>
        <fullName evidence="2">DUF4071 domain-containing protein</fullName>
    </submittedName>
</protein>
<sequence>MPNQKNAPLCFILMPFGVKPDTNGRLIDFNAVYTKIIKPAVIDAGLEPLRADEEKYGGVIHKAMFERLLLCDYAIADLTSANANVFYELGIRHAQRPASTALIFAEGRGALPFDVTNLRGLPYQLTKTGKPKQAKIDRKRLTKMLITQREQPADDSPLYQILNNYPDIQHMKTDTFRDQADYSEQIKEALAEAVEIGSKQEHHKKAVKAINRILKQQKNLAEAEPGILVDILLSYRECSAWPEMVSLVEKLPEELKKTVLVQEQYGLALNRNQQSAKAEKVLKALLDQHGPSSETLGILGRVYKDLWKNAIDARQTRQAKGYLKKSIDTYVAGFNADIRDAYPGINALTLMVQSDKPDPRAEELNTVVAFAVKQKMAKGKPDYWDYATLLELAVLARHKKQADEYLNEALAFKGGYWEGETTANNLNMICSAYQKQNIDTGWLEVIIQALLEEE</sequence>
<evidence type="ECO:0000259" key="1">
    <source>
        <dbReference type="Pfam" id="PF13281"/>
    </source>
</evidence>
<comment type="caution">
    <text evidence="2">The sequence shown here is derived from an EMBL/GenBank/DDBJ whole genome shotgun (WGS) entry which is preliminary data.</text>
</comment>
<dbReference type="Proteomes" id="UP000565262">
    <property type="component" value="Unassembled WGS sequence"/>
</dbReference>
<proteinExistence type="predicted"/>
<dbReference type="Gene3D" id="1.25.40.10">
    <property type="entry name" value="Tetratricopeptide repeat domain"/>
    <property type="match status" value="1"/>
</dbReference>
<organism evidence="2 3">
    <name type="scientific">Oceanospirillum sediminis</name>
    <dbReference type="NCBI Taxonomy" id="2760088"/>
    <lineage>
        <taxon>Bacteria</taxon>
        <taxon>Pseudomonadati</taxon>
        <taxon>Pseudomonadota</taxon>
        <taxon>Gammaproteobacteria</taxon>
        <taxon>Oceanospirillales</taxon>
        <taxon>Oceanospirillaceae</taxon>
        <taxon>Oceanospirillum</taxon>
    </lineage>
</organism>
<gene>
    <name evidence="2" type="ORF">H4O21_06190</name>
</gene>
<dbReference type="InterPro" id="IPR025136">
    <property type="entry name" value="MAP3K_TRAF-bd"/>
</dbReference>
<feature type="domain" description="MAP3K TRAFs-binding" evidence="1">
    <location>
        <begin position="85"/>
        <end position="437"/>
    </location>
</feature>